<reference evidence="5 6" key="1">
    <citation type="journal article" date="2021" name="DNA Res.">
        <title>Genome analysis of Candida subhashii reveals its hybrid nature and dual mitochondrial genome conformations.</title>
        <authorList>
            <person name="Mixao V."/>
            <person name="Hegedusova E."/>
            <person name="Saus E."/>
            <person name="Pryszcz L.P."/>
            <person name="Cillingova A."/>
            <person name="Nosek J."/>
            <person name="Gabaldon T."/>
        </authorList>
    </citation>
    <scope>NUCLEOTIDE SEQUENCE [LARGE SCALE GENOMIC DNA]</scope>
    <source>
        <strain evidence="5 6">CBS 10753</strain>
    </source>
</reference>
<dbReference type="InterPro" id="IPR018856">
    <property type="entry name" value="Stn1_N"/>
</dbReference>
<keyword evidence="6" id="KW-1185">Reference proteome</keyword>
<dbReference type="RefSeq" id="XP_049265519.1">
    <property type="nucleotide sequence ID" value="XM_049404987.1"/>
</dbReference>
<comment type="caution">
    <text evidence="5">The sequence shown here is derived from an EMBL/GenBank/DDBJ whole genome shotgun (WGS) entry which is preliminary data.</text>
</comment>
<evidence type="ECO:0000256" key="1">
    <source>
        <dbReference type="ARBA" id="ARBA00004574"/>
    </source>
</evidence>
<dbReference type="GeneID" id="73468144"/>
<dbReference type="Proteomes" id="UP000694255">
    <property type="component" value="Unassembled WGS sequence"/>
</dbReference>
<organism evidence="5 6">
    <name type="scientific">[Candida] subhashii</name>
    <dbReference type="NCBI Taxonomy" id="561895"/>
    <lineage>
        <taxon>Eukaryota</taxon>
        <taxon>Fungi</taxon>
        <taxon>Dikarya</taxon>
        <taxon>Ascomycota</taxon>
        <taxon>Saccharomycotina</taxon>
        <taxon>Pichiomycetes</taxon>
        <taxon>Debaryomycetaceae</taxon>
        <taxon>Spathaspora</taxon>
    </lineage>
</organism>
<evidence type="ECO:0000256" key="3">
    <source>
        <dbReference type="ARBA" id="ARBA00022895"/>
    </source>
</evidence>
<gene>
    <name evidence="5" type="ORF">J8A68_001343</name>
</gene>
<dbReference type="AlphaFoldDB" id="A0A8J5QUX6"/>
<protein>
    <recommendedName>
        <fullName evidence="4">CST complex subunit Stn1 N-terminal domain-containing protein</fullName>
    </recommendedName>
</protein>
<accession>A0A8J5QUX6</accession>
<sequence>MTDTTAPTNNIDWGPGENHIALRWQNKTFYVPELFHRSPTYIYRDFEGDSGRNFILITIDDCSNERNSSIGVKIIENDYLAAGLKFDQNYGRIIRVEGRIMNYRQREIHADRVEVIGRKRDFHVEVQSWREKIEYRKKLEEPWIFEPNNVVTNQNVHFTFEPAELKRREARRELILSSQEEQPVSVIEDSINLARNSGAIEHSDDTGDETDDEPIVVQVNDKTVKIITEFQLTFAIIKWIISKEFKPFKLAQLFHDRNISELLTDLTSLQLASIHLPVKTHPLSFEESRTVVFQRIRHNLQKNYKLISTSKSQNVRSSNLHYLYEHIKKCLNRLKSAKDQVFDVQYYLSVIKQKGLVGEELGYKLVNGIIDYIITDDFRDRTNWKYDPRLIQWSCIG</sequence>
<evidence type="ECO:0000313" key="6">
    <source>
        <dbReference type="Proteomes" id="UP000694255"/>
    </source>
</evidence>
<dbReference type="OrthoDB" id="77828at2759"/>
<dbReference type="EMBL" id="JAGSYN010000051">
    <property type="protein sequence ID" value="KAG7665287.1"/>
    <property type="molecule type" value="Genomic_DNA"/>
</dbReference>
<proteinExistence type="predicted"/>
<comment type="subcellular location">
    <subcellularLocation>
        <location evidence="1">Chromosome</location>
        <location evidence="1">Telomere</location>
    </subcellularLocation>
</comment>
<keyword evidence="3" id="KW-0779">Telomere</keyword>
<feature type="domain" description="CST complex subunit Stn1 N-terminal" evidence="4">
    <location>
        <begin position="51"/>
        <end position="150"/>
    </location>
</feature>
<keyword evidence="2" id="KW-0158">Chromosome</keyword>
<name>A0A8J5QUX6_9ASCO</name>
<dbReference type="Pfam" id="PF10451">
    <property type="entry name" value="Stn1"/>
    <property type="match status" value="1"/>
</dbReference>
<evidence type="ECO:0000313" key="5">
    <source>
        <dbReference type="EMBL" id="KAG7665287.1"/>
    </source>
</evidence>
<evidence type="ECO:0000256" key="2">
    <source>
        <dbReference type="ARBA" id="ARBA00022454"/>
    </source>
</evidence>
<dbReference type="GO" id="GO:0000781">
    <property type="term" value="C:chromosome, telomeric region"/>
    <property type="evidence" value="ECO:0007669"/>
    <property type="project" value="UniProtKB-SubCell"/>
</dbReference>
<evidence type="ECO:0000259" key="4">
    <source>
        <dbReference type="Pfam" id="PF10451"/>
    </source>
</evidence>